<dbReference type="EMBL" id="JAFFZN010000040">
    <property type="protein sequence ID" value="MBO8189700.1"/>
    <property type="molecule type" value="Genomic_DNA"/>
</dbReference>
<reference evidence="1 2" key="1">
    <citation type="submission" date="2021-02" db="EMBL/GenBank/DDBJ databases">
        <title>Streptomyces spirodelae sp. nov., isolated from duckweed.</title>
        <authorList>
            <person name="Saimee Y."/>
            <person name="Duangmal K."/>
        </authorList>
    </citation>
    <scope>NUCLEOTIDE SEQUENCE [LARGE SCALE GENOMIC DNA]</scope>
    <source>
        <strain evidence="1 2">DW4-2</strain>
    </source>
</reference>
<comment type="caution">
    <text evidence="1">The sequence shown here is derived from an EMBL/GenBank/DDBJ whole genome shotgun (WGS) entry which is preliminary data.</text>
</comment>
<proteinExistence type="predicted"/>
<evidence type="ECO:0000313" key="1">
    <source>
        <dbReference type="EMBL" id="MBO8189700.1"/>
    </source>
</evidence>
<gene>
    <name evidence="1" type="ORF">JW592_30280</name>
</gene>
<organism evidence="1 2">
    <name type="scientific">Streptomyces spirodelae</name>
    <dbReference type="NCBI Taxonomy" id="2812904"/>
    <lineage>
        <taxon>Bacteria</taxon>
        <taxon>Bacillati</taxon>
        <taxon>Actinomycetota</taxon>
        <taxon>Actinomycetes</taxon>
        <taxon>Kitasatosporales</taxon>
        <taxon>Streptomycetaceae</taxon>
        <taxon>Streptomyces</taxon>
    </lineage>
</organism>
<sequence length="143" mass="15841">MSRVALDRSYWRMGFDGVLVRVASVGNPGEGKGTVLLEVEVPREGRRPWERASDSWIVEVPAGQLKAAQAIYPPGGESESGELGKSLRAVEFRCVSVEFGPGYLKKSRLAWLRRLFRQPLELGDVRTVKFGPLYKDEYGGDAA</sequence>
<protein>
    <submittedName>
        <fullName evidence="1">Uncharacterized protein</fullName>
    </submittedName>
</protein>
<dbReference type="RefSeq" id="WP_209268463.1">
    <property type="nucleotide sequence ID" value="NZ_JAFFZN010000040.1"/>
</dbReference>
<keyword evidence="2" id="KW-1185">Reference proteome</keyword>
<evidence type="ECO:0000313" key="2">
    <source>
        <dbReference type="Proteomes" id="UP001518976"/>
    </source>
</evidence>
<dbReference type="Proteomes" id="UP001518976">
    <property type="component" value="Unassembled WGS sequence"/>
</dbReference>
<accession>A0ABS3X2T8</accession>
<name>A0ABS3X2T8_9ACTN</name>